<sequence length="514" mass="59026">MAHFIDNLGQFFEEFLRCIGEAIAGMSSEYEPNRVDSLLYRLSEFETTLGLISSRVGEYDTDDSVDQLLEDLERLLATVRLLKTRYQDRHVESNTSSDIESPHRSCPVHYLGHACRPRLVVDKVVVQQLREESMKWVDIARILGISTKTLIRRRREFEMPIGADAFTCLEDGNLDGHVREILRINPEAGLRLVEGGLRAKKLKIQQNRVRESIARVNPVLSAVRGHSFKIVRRKYSVPCPNALWHIDGDHKLIEPYRIVIHGGIDGYSRLIVYLRASTNNKANTVLDLFQEAVSLYNLPSRVRSDQGLENVEVARFMLRERGLNRGSTITGKSVHNQRIERLWREVNRTVVSKFKNIFMYLETSGLFDPLNEIHLFCLQYVYLPEVNNSLEELTRVWNYHGLTTESNTTPRQLWITGMLCNSQSGYRAVEDVLDGVQPDMNDYGIDESGNVPELQTSNNVVVPESPIESTEEIDADLQRILETTTDDEYCIQKYLLVLDYMEYQNRENGLGNEI</sequence>
<dbReference type="Proteomes" id="UP001152795">
    <property type="component" value="Unassembled WGS sequence"/>
</dbReference>
<comment type="caution">
    <text evidence="1">The sequence shown here is derived from an EMBL/GenBank/DDBJ whole genome shotgun (WGS) entry which is preliminary data.</text>
</comment>
<reference evidence="1" key="1">
    <citation type="submission" date="2020-04" db="EMBL/GenBank/DDBJ databases">
        <authorList>
            <person name="Alioto T."/>
            <person name="Alioto T."/>
            <person name="Gomez Garrido J."/>
        </authorList>
    </citation>
    <scope>NUCLEOTIDE SEQUENCE</scope>
    <source>
        <strain evidence="1">A484AB</strain>
    </source>
</reference>
<dbReference type="PANTHER" id="PTHR46791">
    <property type="entry name" value="EXPRESSED PROTEIN"/>
    <property type="match status" value="1"/>
</dbReference>
<keyword evidence="2" id="KW-1185">Reference proteome</keyword>
<dbReference type="Pfam" id="PF24764">
    <property type="entry name" value="rva_4"/>
    <property type="match status" value="1"/>
</dbReference>
<dbReference type="Gene3D" id="3.30.420.10">
    <property type="entry name" value="Ribonuclease H-like superfamily/Ribonuclease H"/>
    <property type="match status" value="1"/>
</dbReference>
<gene>
    <name evidence="1" type="ORF">PACLA_8A016203</name>
</gene>
<dbReference type="InterPro" id="IPR012337">
    <property type="entry name" value="RNaseH-like_sf"/>
</dbReference>
<dbReference type="GO" id="GO:0015074">
    <property type="term" value="P:DNA integration"/>
    <property type="evidence" value="ECO:0007669"/>
    <property type="project" value="InterPro"/>
</dbReference>
<dbReference type="InterPro" id="IPR058913">
    <property type="entry name" value="Integrase_dom_put"/>
</dbReference>
<dbReference type="PANTHER" id="PTHR46791:SF4">
    <property type="match status" value="1"/>
</dbReference>
<organism evidence="1 2">
    <name type="scientific">Paramuricea clavata</name>
    <name type="common">Red gorgonian</name>
    <name type="synonym">Violescent sea-whip</name>
    <dbReference type="NCBI Taxonomy" id="317549"/>
    <lineage>
        <taxon>Eukaryota</taxon>
        <taxon>Metazoa</taxon>
        <taxon>Cnidaria</taxon>
        <taxon>Anthozoa</taxon>
        <taxon>Octocorallia</taxon>
        <taxon>Malacalcyonacea</taxon>
        <taxon>Plexauridae</taxon>
        <taxon>Paramuricea</taxon>
    </lineage>
</organism>
<dbReference type="GO" id="GO:0003676">
    <property type="term" value="F:nucleic acid binding"/>
    <property type="evidence" value="ECO:0007669"/>
    <property type="project" value="InterPro"/>
</dbReference>
<proteinExistence type="predicted"/>
<dbReference type="InterPro" id="IPR036397">
    <property type="entry name" value="RNaseH_sf"/>
</dbReference>
<protein>
    <submittedName>
        <fullName evidence="1">Uncharacterized protein LOC110059588</fullName>
    </submittedName>
</protein>
<dbReference type="PROSITE" id="PS50994">
    <property type="entry name" value="INTEGRASE"/>
    <property type="match status" value="1"/>
</dbReference>
<evidence type="ECO:0000313" key="2">
    <source>
        <dbReference type="Proteomes" id="UP001152795"/>
    </source>
</evidence>
<dbReference type="OrthoDB" id="5975479at2759"/>
<evidence type="ECO:0000313" key="1">
    <source>
        <dbReference type="EMBL" id="CAB4029404.1"/>
    </source>
</evidence>
<name>A0A7D9JHC8_PARCT</name>
<dbReference type="EMBL" id="CACRXK020016147">
    <property type="protein sequence ID" value="CAB4029404.1"/>
    <property type="molecule type" value="Genomic_DNA"/>
</dbReference>
<dbReference type="AlphaFoldDB" id="A0A7D9JHC8"/>
<dbReference type="SUPFAM" id="SSF53098">
    <property type="entry name" value="Ribonuclease H-like"/>
    <property type="match status" value="1"/>
</dbReference>
<dbReference type="InterPro" id="IPR001584">
    <property type="entry name" value="Integrase_cat-core"/>
</dbReference>
<accession>A0A7D9JHC8</accession>